<dbReference type="SUPFAM" id="SSF55326">
    <property type="entry name" value="PurM N-terminal domain-like"/>
    <property type="match status" value="1"/>
</dbReference>
<evidence type="ECO:0000313" key="4">
    <source>
        <dbReference type="EMBL" id="CAA9521066.1"/>
    </source>
</evidence>
<dbReference type="Gene3D" id="3.90.650.10">
    <property type="entry name" value="PurM-like C-terminal domain"/>
    <property type="match status" value="1"/>
</dbReference>
<dbReference type="PANTHER" id="PTHR30303">
    <property type="entry name" value="HYDROGENASE ISOENZYMES FORMATION PROTEIN HYPE"/>
    <property type="match status" value="1"/>
</dbReference>
<dbReference type="EMBL" id="CADCVR010000102">
    <property type="protein sequence ID" value="CAA9521066.1"/>
    <property type="molecule type" value="Genomic_DNA"/>
</dbReference>
<dbReference type="Pfam" id="PF00586">
    <property type="entry name" value="AIRS"/>
    <property type="match status" value="1"/>
</dbReference>
<gene>
    <name evidence="4" type="ORF">AVDCRST_MAG53-3552</name>
</gene>
<dbReference type="SUPFAM" id="SSF56042">
    <property type="entry name" value="PurM C-terminal domain-like"/>
    <property type="match status" value="1"/>
</dbReference>
<dbReference type="InterPro" id="IPR036921">
    <property type="entry name" value="PurM-like_N_sf"/>
</dbReference>
<dbReference type="Pfam" id="PF02769">
    <property type="entry name" value="AIRS_C"/>
    <property type="match status" value="1"/>
</dbReference>
<dbReference type="PIRSF" id="PIRSF005644">
    <property type="entry name" value="Hdrgns_mtr_HypE"/>
    <property type="match status" value="1"/>
</dbReference>
<name>A0A6J4TE66_9ACTN</name>
<dbReference type="InterPro" id="IPR016188">
    <property type="entry name" value="PurM-like_N"/>
</dbReference>
<evidence type="ECO:0000259" key="2">
    <source>
        <dbReference type="Pfam" id="PF00586"/>
    </source>
</evidence>
<dbReference type="InterPro" id="IPR036676">
    <property type="entry name" value="PurM-like_C_sf"/>
</dbReference>
<protein>
    <submittedName>
        <fullName evidence="4">[NiFe] hydrogenase metallocenter assembly protein HypE</fullName>
    </submittedName>
</protein>
<organism evidence="4">
    <name type="scientific">uncultured Solirubrobacteraceae bacterium</name>
    <dbReference type="NCBI Taxonomy" id="1162706"/>
    <lineage>
        <taxon>Bacteria</taxon>
        <taxon>Bacillati</taxon>
        <taxon>Actinomycetota</taxon>
        <taxon>Thermoleophilia</taxon>
        <taxon>Solirubrobacterales</taxon>
        <taxon>Solirubrobacteraceae</taxon>
        <taxon>environmental samples</taxon>
    </lineage>
</organism>
<feature type="domain" description="PurM-like C-terminal" evidence="3">
    <location>
        <begin position="186"/>
        <end position="332"/>
    </location>
</feature>
<dbReference type="Gene3D" id="3.30.1330.10">
    <property type="entry name" value="PurM-like, N-terminal domain"/>
    <property type="match status" value="1"/>
</dbReference>
<evidence type="ECO:0000256" key="1">
    <source>
        <dbReference type="ARBA" id="ARBA00006243"/>
    </source>
</evidence>
<reference evidence="4" key="1">
    <citation type="submission" date="2020-02" db="EMBL/GenBank/DDBJ databases">
        <authorList>
            <person name="Meier V. D."/>
        </authorList>
    </citation>
    <scope>NUCLEOTIDE SEQUENCE</scope>
    <source>
        <strain evidence="4">AVDCRST_MAG53</strain>
    </source>
</reference>
<dbReference type="CDD" id="cd02197">
    <property type="entry name" value="HypE"/>
    <property type="match status" value="1"/>
</dbReference>
<accession>A0A6J4TE66</accession>
<evidence type="ECO:0000259" key="3">
    <source>
        <dbReference type="Pfam" id="PF02769"/>
    </source>
</evidence>
<dbReference type="InterPro" id="IPR010918">
    <property type="entry name" value="PurM-like_C_dom"/>
</dbReference>
<dbReference type="InterPro" id="IPR011854">
    <property type="entry name" value="HypE"/>
</dbReference>
<dbReference type="AlphaFoldDB" id="A0A6J4TE66"/>
<feature type="domain" description="PurM-like N-terminal" evidence="2">
    <location>
        <begin position="61"/>
        <end position="173"/>
    </location>
</feature>
<proteinExistence type="inferred from homology"/>
<dbReference type="NCBIfam" id="TIGR02124">
    <property type="entry name" value="hypE"/>
    <property type="match status" value="1"/>
</dbReference>
<comment type="similarity">
    <text evidence="1">Belongs to the HypE family.</text>
</comment>
<sequence length="362" mass="37844">MSRSEEDVLDAIERRRRRPHVKLMDQQITLAHGAGGKSSHTLIEMVFRRAFTNPALDALGDSALLQVEGTAPRLAFTTDASVVKPRFFPGGDIGELAVNGTVNDLAMAGARPLWLSASFILEEGLATAELERIAQSMAGAAARAGVAIVTGDTKVVERGKADGLYITTAGVGVHERDIVLAPEQVRSGDKVIVSGTLGDHGMAIMVARGELELETDLRSDTASVNELTAALLDATDEVRWLRDPTRGGLATVLAELALATELAVDLDEAALPIRPEVHGACEILGIDPLYVANEGKLVAVVGPAGVEAALAALRGHPLGGDAAVVGELREDPTAPGMVLLNTAFGGNRVVDMLAGDPLPRIC</sequence>
<dbReference type="PANTHER" id="PTHR30303:SF0">
    <property type="entry name" value="CARBAMOYL DEHYDRATASE HYPE"/>
    <property type="match status" value="1"/>
</dbReference>
<dbReference type="GO" id="GO:0051604">
    <property type="term" value="P:protein maturation"/>
    <property type="evidence" value="ECO:0007669"/>
    <property type="project" value="TreeGrafter"/>
</dbReference>